<dbReference type="PANTHER" id="PTHR45694:SF18">
    <property type="entry name" value="GLUTAREDOXIN-1-RELATED"/>
    <property type="match status" value="1"/>
</dbReference>
<dbReference type="PANTHER" id="PTHR45694">
    <property type="entry name" value="GLUTAREDOXIN 2"/>
    <property type="match status" value="1"/>
</dbReference>
<evidence type="ECO:0000259" key="7">
    <source>
        <dbReference type="Pfam" id="PF00462"/>
    </source>
</evidence>
<dbReference type="PROSITE" id="PS00195">
    <property type="entry name" value="GLUTAREDOXIN_1"/>
    <property type="match status" value="1"/>
</dbReference>
<evidence type="ECO:0000313" key="8">
    <source>
        <dbReference type="EMBL" id="PWN55996.1"/>
    </source>
</evidence>
<dbReference type="PRINTS" id="PR00160">
    <property type="entry name" value="GLUTAREDOXIN"/>
</dbReference>
<dbReference type="EMBL" id="QEQK01000007">
    <property type="protein sequence ID" value="PWN55996.1"/>
    <property type="molecule type" value="Genomic_DNA"/>
</dbReference>
<proteinExistence type="inferred from homology"/>
<evidence type="ECO:0000256" key="2">
    <source>
        <dbReference type="ARBA" id="ARBA00022448"/>
    </source>
</evidence>
<feature type="domain" description="Glutaredoxin" evidence="7">
    <location>
        <begin position="5"/>
        <end position="64"/>
    </location>
</feature>
<keyword evidence="3 6" id="KW-0249">Electron transport</keyword>
<keyword evidence="9" id="KW-1185">Reference proteome</keyword>
<dbReference type="GO" id="GO:0034599">
    <property type="term" value="P:cellular response to oxidative stress"/>
    <property type="evidence" value="ECO:0007669"/>
    <property type="project" value="TreeGrafter"/>
</dbReference>
<dbReference type="GO" id="GO:0015038">
    <property type="term" value="F:glutathione disulfide oxidoreductase activity"/>
    <property type="evidence" value="ECO:0007669"/>
    <property type="project" value="UniProtKB-UniRule"/>
</dbReference>
<evidence type="ECO:0000256" key="3">
    <source>
        <dbReference type="ARBA" id="ARBA00022982"/>
    </source>
</evidence>
<sequence length="86" mass="9587">MHPPIQIYTTRYCPYCIMAKRLLQARGLAYDEIAVDDDPATRQAMTQRAGRRTVPQIFIGETHIGGCDDLHALDASGELSRLVQAN</sequence>
<dbReference type="InterPro" id="IPR036249">
    <property type="entry name" value="Thioredoxin-like_sf"/>
</dbReference>
<dbReference type="Proteomes" id="UP000251800">
    <property type="component" value="Unassembled WGS sequence"/>
</dbReference>
<evidence type="ECO:0000256" key="1">
    <source>
        <dbReference type="ARBA" id="ARBA00007787"/>
    </source>
</evidence>
<comment type="caution">
    <text evidence="8">The sequence shown here is derived from an EMBL/GenBank/DDBJ whole genome shotgun (WGS) entry which is preliminary data.</text>
</comment>
<evidence type="ECO:0000256" key="6">
    <source>
        <dbReference type="RuleBase" id="RU364065"/>
    </source>
</evidence>
<dbReference type="RefSeq" id="WP_109720211.1">
    <property type="nucleotide sequence ID" value="NZ_QEQK01000007.1"/>
</dbReference>
<dbReference type="SUPFAM" id="SSF52833">
    <property type="entry name" value="Thioredoxin-like"/>
    <property type="match status" value="1"/>
</dbReference>
<evidence type="ECO:0000256" key="5">
    <source>
        <dbReference type="ARBA" id="ARBA00023284"/>
    </source>
</evidence>
<comment type="similarity">
    <text evidence="1 6">Belongs to the glutaredoxin family.</text>
</comment>
<name>A0A363UKN7_9GAMM</name>
<dbReference type="InterPro" id="IPR011900">
    <property type="entry name" value="GRX_bact"/>
</dbReference>
<protein>
    <recommendedName>
        <fullName evidence="6">Glutaredoxin</fullName>
    </recommendedName>
</protein>
<comment type="function">
    <text evidence="6">Has a glutathione-disulfide oxidoreductase activity in the presence of NADPH and glutathione reductase. Reduces low molecular weight disulfides and proteins.</text>
</comment>
<organism evidence="8 9">
    <name type="scientific">Abyssibacter profundi</name>
    <dbReference type="NCBI Taxonomy" id="2182787"/>
    <lineage>
        <taxon>Bacteria</taxon>
        <taxon>Pseudomonadati</taxon>
        <taxon>Pseudomonadota</taxon>
        <taxon>Gammaproteobacteria</taxon>
        <taxon>Chromatiales</taxon>
        <taxon>Oceanococcaceae</taxon>
        <taxon>Abyssibacter</taxon>
    </lineage>
</organism>
<accession>A0A363UKN7</accession>
<dbReference type="CDD" id="cd03418">
    <property type="entry name" value="GRX_GRXb_1_3_like"/>
    <property type="match status" value="1"/>
</dbReference>
<dbReference type="PROSITE" id="PS51354">
    <property type="entry name" value="GLUTAREDOXIN_2"/>
    <property type="match status" value="1"/>
</dbReference>
<dbReference type="InterPro" id="IPR002109">
    <property type="entry name" value="Glutaredoxin"/>
</dbReference>
<keyword evidence="5 6" id="KW-0676">Redox-active center</keyword>
<gene>
    <name evidence="8" type="primary">grxC</name>
    <name evidence="8" type="ORF">DEH80_09245</name>
</gene>
<dbReference type="Gene3D" id="3.40.30.10">
    <property type="entry name" value="Glutaredoxin"/>
    <property type="match status" value="1"/>
</dbReference>
<dbReference type="InterPro" id="IPR014025">
    <property type="entry name" value="Glutaredoxin_subgr"/>
</dbReference>
<dbReference type="OrthoDB" id="9814618at2"/>
<dbReference type="GO" id="GO:0045454">
    <property type="term" value="P:cell redox homeostasis"/>
    <property type="evidence" value="ECO:0007669"/>
    <property type="project" value="InterPro"/>
</dbReference>
<evidence type="ECO:0000256" key="4">
    <source>
        <dbReference type="ARBA" id="ARBA00023157"/>
    </source>
</evidence>
<keyword evidence="4" id="KW-1015">Disulfide bond</keyword>
<evidence type="ECO:0000313" key="9">
    <source>
        <dbReference type="Proteomes" id="UP000251800"/>
    </source>
</evidence>
<dbReference type="Pfam" id="PF00462">
    <property type="entry name" value="Glutaredoxin"/>
    <property type="match status" value="1"/>
</dbReference>
<dbReference type="AlphaFoldDB" id="A0A363UKN7"/>
<dbReference type="InterPro" id="IPR011767">
    <property type="entry name" value="GLR_AS"/>
</dbReference>
<dbReference type="GO" id="GO:0005737">
    <property type="term" value="C:cytoplasm"/>
    <property type="evidence" value="ECO:0007669"/>
    <property type="project" value="TreeGrafter"/>
</dbReference>
<dbReference type="NCBIfam" id="TIGR02181">
    <property type="entry name" value="GRX_bact"/>
    <property type="match status" value="1"/>
</dbReference>
<keyword evidence="2 6" id="KW-0813">Transport</keyword>
<keyword evidence="6" id="KW-0963">Cytoplasm</keyword>
<reference evidence="8 9" key="1">
    <citation type="submission" date="2018-05" db="EMBL/GenBank/DDBJ databases">
        <title>Abyssibacter profundi OUC007T gen. nov., sp. nov, a marine bacterium isolated from seawater of the Mariana Trench.</title>
        <authorList>
            <person name="Zhou S."/>
        </authorList>
    </citation>
    <scope>NUCLEOTIDE SEQUENCE [LARGE SCALE GENOMIC DNA]</scope>
    <source>
        <strain evidence="8 9">OUC007</strain>
    </source>
</reference>